<reference evidence="2" key="1">
    <citation type="journal article" date="2022" name="Proc. Natl. Acad. Sci. U.S.A.">
        <title>Life cycle and functional genomics of the unicellular red alga Galdieria for elucidating algal and plant evolution and industrial use.</title>
        <authorList>
            <person name="Hirooka S."/>
            <person name="Itabashi T."/>
            <person name="Ichinose T.M."/>
            <person name="Onuma R."/>
            <person name="Fujiwara T."/>
            <person name="Yamashita S."/>
            <person name="Jong L.W."/>
            <person name="Tomita R."/>
            <person name="Iwane A.H."/>
            <person name="Miyagishima S.Y."/>
        </authorList>
    </citation>
    <scope>NUCLEOTIDE SEQUENCE</scope>
    <source>
        <strain evidence="2">NBRC 102759</strain>
    </source>
</reference>
<feature type="transmembrane region" description="Helical" evidence="1">
    <location>
        <begin position="66"/>
        <end position="93"/>
    </location>
</feature>
<keyword evidence="3" id="KW-1185">Reference proteome</keyword>
<keyword evidence="1" id="KW-1133">Transmembrane helix</keyword>
<name>A0A9C7PZG6_9RHOD</name>
<gene>
    <name evidence="2" type="ORF">GpartN1_g5429.t1</name>
</gene>
<comment type="caution">
    <text evidence="2">The sequence shown here is derived from an EMBL/GenBank/DDBJ whole genome shotgun (WGS) entry which is preliminary data.</text>
</comment>
<dbReference type="OrthoDB" id="10499765at2759"/>
<protein>
    <submittedName>
        <fullName evidence="2">Uncharacterized protein</fullName>
    </submittedName>
</protein>
<evidence type="ECO:0000256" key="1">
    <source>
        <dbReference type="SAM" id="Phobius"/>
    </source>
</evidence>
<proteinExistence type="predicted"/>
<organism evidence="2 3">
    <name type="scientific">Galdieria partita</name>
    <dbReference type="NCBI Taxonomy" id="83374"/>
    <lineage>
        <taxon>Eukaryota</taxon>
        <taxon>Rhodophyta</taxon>
        <taxon>Bangiophyceae</taxon>
        <taxon>Galdieriales</taxon>
        <taxon>Galdieriaceae</taxon>
        <taxon>Galdieria</taxon>
    </lineage>
</organism>
<evidence type="ECO:0000313" key="3">
    <source>
        <dbReference type="Proteomes" id="UP001061958"/>
    </source>
</evidence>
<dbReference type="AlphaFoldDB" id="A0A9C7PZG6"/>
<feature type="transmembrane region" description="Helical" evidence="1">
    <location>
        <begin position="133"/>
        <end position="153"/>
    </location>
</feature>
<dbReference type="EMBL" id="BQMJ01000045">
    <property type="protein sequence ID" value="GJQ13638.1"/>
    <property type="molecule type" value="Genomic_DNA"/>
</dbReference>
<accession>A0A9C7PZG6</accession>
<keyword evidence="1" id="KW-0812">Transmembrane</keyword>
<reference evidence="2" key="2">
    <citation type="submission" date="2022-01" db="EMBL/GenBank/DDBJ databases">
        <authorList>
            <person name="Hirooka S."/>
            <person name="Miyagishima S.Y."/>
        </authorList>
    </citation>
    <scope>NUCLEOTIDE SEQUENCE</scope>
    <source>
        <strain evidence="2">NBRC 102759</strain>
    </source>
</reference>
<feature type="transmembrane region" description="Helical" evidence="1">
    <location>
        <begin position="34"/>
        <end position="54"/>
    </location>
</feature>
<dbReference type="Proteomes" id="UP001061958">
    <property type="component" value="Unassembled WGS sequence"/>
</dbReference>
<keyword evidence="1" id="KW-0472">Membrane</keyword>
<feature type="transmembrane region" description="Helical" evidence="1">
    <location>
        <begin position="105"/>
        <end position="126"/>
    </location>
</feature>
<feature type="transmembrane region" description="Helical" evidence="1">
    <location>
        <begin position="9"/>
        <end position="28"/>
    </location>
</feature>
<sequence length="182" mass="20766">MKCIILSSLIPLLTGFGFFMLSCIYVPVNGIRSISVPLVSSFVKLLHGFCLLGSSRSPKGTLNSSWLLKLSGLLLLFDFILGVYLFVQVLVLTYFRNCRFLRNLLFLWIALFHFCSPTIPALLALRSRQSKKLAVWLLFMSLSLVILLVSYFVQEEMDRWTEESGLRHVSWKRIVVQGIGEQ</sequence>
<dbReference type="PROSITE" id="PS51257">
    <property type="entry name" value="PROKAR_LIPOPROTEIN"/>
    <property type="match status" value="1"/>
</dbReference>
<evidence type="ECO:0000313" key="2">
    <source>
        <dbReference type="EMBL" id="GJQ13638.1"/>
    </source>
</evidence>